<evidence type="ECO:0000256" key="1">
    <source>
        <dbReference type="ARBA" id="ARBA00005593"/>
    </source>
</evidence>
<feature type="region of interest" description="Disordered" evidence="2">
    <location>
        <begin position="576"/>
        <end position="646"/>
    </location>
</feature>
<dbReference type="Gene3D" id="3.50.50.60">
    <property type="entry name" value="FAD/NAD(P)-binding domain"/>
    <property type="match status" value="1"/>
</dbReference>
<dbReference type="GO" id="GO:0005829">
    <property type="term" value="C:cytosol"/>
    <property type="evidence" value="ECO:0007669"/>
    <property type="project" value="TreeGrafter"/>
</dbReference>
<feature type="compositionally biased region" description="Acidic residues" evidence="2">
    <location>
        <begin position="634"/>
        <end position="646"/>
    </location>
</feature>
<dbReference type="InterPro" id="IPR036188">
    <property type="entry name" value="FAD/NAD-bd_sf"/>
</dbReference>
<comment type="similarity">
    <text evidence="1">Belongs to the Rab GDI family.</text>
</comment>
<dbReference type="AlphaFoldDB" id="W3VJN5"/>
<accession>W3VJN5</accession>
<dbReference type="Gene3D" id="3.30.519.10">
    <property type="entry name" value="Guanine Nucleotide Dissociation Inhibitor, domain 2"/>
    <property type="match status" value="1"/>
</dbReference>
<dbReference type="PANTHER" id="PTHR11787:SF4">
    <property type="entry name" value="CHM, RAB ESCORT PROTEIN 1"/>
    <property type="match status" value="1"/>
</dbReference>
<evidence type="ECO:0000256" key="2">
    <source>
        <dbReference type="SAM" id="MobiDB-lite"/>
    </source>
</evidence>
<protein>
    <recommendedName>
        <fullName evidence="5">Rab proteins geranylgeranyltransferase component A</fullName>
    </recommendedName>
</protein>
<evidence type="ECO:0000313" key="4">
    <source>
        <dbReference type="Proteomes" id="UP000019462"/>
    </source>
</evidence>
<feature type="region of interest" description="Disordered" evidence="2">
    <location>
        <begin position="498"/>
        <end position="530"/>
    </location>
</feature>
<dbReference type="Proteomes" id="UP000019462">
    <property type="component" value="Unassembled WGS sequence"/>
</dbReference>
<sequence length="646" mass="69621">MSLDQSHYDVALFGTGLTQSILSAALSSAGLSVIHIDQNDYYADQWASLTLSELLKWAANASTTSEPEQRQNRRVSDVSLAFPASAENEAPQSSISSQLPQSLVSLDRHYAISLAPTLLPATGPSIDCLISSKVSSYATFRLLERTCVASSSARVPDGSAMTLTSVPASKEDIFKTKTLSLIAKRKLMKLLMYIATEDWQSELAQDPETAKRPFADYLAQVHKMPSDLIDAVAYGVCLCSTPHETTETAMSRAKSHMSSVGRYGNSAYLVGQYGGAGELAQGYCRASAVKGGMFILAHQVRSANYDKQAAKWSIEVEDVDSTITSDYLVSSDDMLTQLGLDSSAAASNAADPSRKLDVLHRAVVVLEKPIRFSTAHVPETKAADSTQQDDDQPQEQAQPELPPETGLVVFPPDSIGGNANTVTVLMMGEGTFSCPKGQYVYYVQTEASEAEAQKPAREILQPVLDQIVAWTSYDEASDDASQPRAKPLVELTYRQHVSSHAGEHDGPVLSRIAFPPPQAEGSPTPRPTASIAGMTDAAVHQAERVYYDILASRLPARVGGEGHDDKVNWIKKAVEEQKAERKRRRGRDPSEYRGRGGRGADDGITAAGQEAETGASPAQGDAYVVGFFESSSNQDDDDQDEADEGQ</sequence>
<evidence type="ECO:0008006" key="5">
    <source>
        <dbReference type="Google" id="ProtNLM"/>
    </source>
</evidence>
<dbReference type="OrthoDB" id="9446342at2759"/>
<dbReference type="GO" id="GO:0005968">
    <property type="term" value="C:Rab-protein geranylgeranyltransferase complex"/>
    <property type="evidence" value="ECO:0007669"/>
    <property type="project" value="TreeGrafter"/>
</dbReference>
<evidence type="ECO:0000313" key="3">
    <source>
        <dbReference type="EMBL" id="ETS61739.1"/>
    </source>
</evidence>
<dbReference type="PRINTS" id="PR00891">
    <property type="entry name" value="RABGDIREP"/>
</dbReference>
<dbReference type="GO" id="GO:0016192">
    <property type="term" value="P:vesicle-mediated transport"/>
    <property type="evidence" value="ECO:0007669"/>
    <property type="project" value="TreeGrafter"/>
</dbReference>
<name>W3VJN5_MOEAP</name>
<feature type="region of interest" description="Disordered" evidence="2">
    <location>
        <begin position="376"/>
        <end position="406"/>
    </location>
</feature>
<dbReference type="InterPro" id="IPR018203">
    <property type="entry name" value="GDP_dissociation_inhibitor"/>
</dbReference>
<comment type="caution">
    <text evidence="3">The sequence shown here is derived from an EMBL/GenBank/DDBJ whole genome shotgun (WGS) entry which is preliminary data.</text>
</comment>
<keyword evidence="4" id="KW-1185">Reference proteome</keyword>
<organism evidence="3 4">
    <name type="scientific">Moesziomyces aphidis</name>
    <name type="common">Pseudozyma aphidis</name>
    <dbReference type="NCBI Taxonomy" id="84754"/>
    <lineage>
        <taxon>Eukaryota</taxon>
        <taxon>Fungi</taxon>
        <taxon>Dikarya</taxon>
        <taxon>Basidiomycota</taxon>
        <taxon>Ustilaginomycotina</taxon>
        <taxon>Ustilaginomycetes</taxon>
        <taxon>Ustilaginales</taxon>
        <taxon>Ustilaginaceae</taxon>
        <taxon>Moesziomyces</taxon>
    </lineage>
</organism>
<dbReference type="PANTHER" id="PTHR11787">
    <property type="entry name" value="RAB GDP-DISSOCIATION INHIBITOR"/>
    <property type="match status" value="1"/>
</dbReference>
<dbReference type="GO" id="GO:0007264">
    <property type="term" value="P:small GTPase-mediated signal transduction"/>
    <property type="evidence" value="ECO:0007669"/>
    <property type="project" value="InterPro"/>
</dbReference>
<dbReference type="EMBL" id="AWNI01000013">
    <property type="protein sequence ID" value="ETS61739.1"/>
    <property type="molecule type" value="Genomic_DNA"/>
</dbReference>
<reference evidence="3 4" key="1">
    <citation type="journal article" date="2014" name="Genome Announc.">
        <title>Genome sequence of the basidiomycetous fungus Pseudozyma aphidis DSM70725, an efficient producer of biosurfactant mannosylerythritol lipids.</title>
        <authorList>
            <person name="Lorenz S."/>
            <person name="Guenther M."/>
            <person name="Grumaz C."/>
            <person name="Rupp S."/>
            <person name="Zibek S."/>
            <person name="Sohn K."/>
        </authorList>
    </citation>
    <scope>NUCLEOTIDE SEQUENCE [LARGE SCALE GENOMIC DNA]</scope>
    <source>
        <strain evidence="4">ATCC 32657 / CBS 517.83 / DSM 70725 / JCM 10318 / NBRC 10182 / NRRL Y-7954 / St-0401</strain>
    </source>
</reference>
<dbReference type="Pfam" id="PF00996">
    <property type="entry name" value="GDI"/>
    <property type="match status" value="2"/>
</dbReference>
<feature type="compositionally biased region" description="Basic and acidic residues" evidence="2">
    <location>
        <begin position="587"/>
        <end position="601"/>
    </location>
</feature>
<gene>
    <name evidence="3" type="ORF">PaG_03833</name>
</gene>
<dbReference type="GO" id="GO:0005634">
    <property type="term" value="C:nucleus"/>
    <property type="evidence" value="ECO:0007669"/>
    <property type="project" value="TreeGrafter"/>
</dbReference>
<dbReference type="HOGENOM" id="CLU_021695_3_0_1"/>
<dbReference type="GO" id="GO:0005092">
    <property type="term" value="F:GDP-dissociation inhibitor activity"/>
    <property type="evidence" value="ECO:0007669"/>
    <property type="project" value="InterPro"/>
</dbReference>
<dbReference type="Gene3D" id="1.10.405.10">
    <property type="entry name" value="Guanine Nucleotide Dissociation Inhibitor, domain 1"/>
    <property type="match status" value="1"/>
</dbReference>
<dbReference type="SUPFAM" id="SSF51905">
    <property type="entry name" value="FAD/NAD(P)-binding domain"/>
    <property type="match status" value="1"/>
</dbReference>
<proteinExistence type="inferred from homology"/>